<dbReference type="GO" id="GO:0005634">
    <property type="term" value="C:nucleus"/>
    <property type="evidence" value="ECO:0007669"/>
    <property type="project" value="TreeGrafter"/>
</dbReference>
<organism evidence="2 3">
    <name type="scientific">Acrasis kona</name>
    <dbReference type="NCBI Taxonomy" id="1008807"/>
    <lineage>
        <taxon>Eukaryota</taxon>
        <taxon>Discoba</taxon>
        <taxon>Heterolobosea</taxon>
        <taxon>Tetramitia</taxon>
        <taxon>Eutetramitia</taxon>
        <taxon>Acrasidae</taxon>
        <taxon>Acrasis</taxon>
    </lineage>
</organism>
<evidence type="ECO:0000313" key="2">
    <source>
        <dbReference type="EMBL" id="KAL0488200.1"/>
    </source>
</evidence>
<dbReference type="InterPro" id="IPR011009">
    <property type="entry name" value="Kinase-like_dom_sf"/>
</dbReference>
<dbReference type="SUPFAM" id="SSF56112">
    <property type="entry name" value="Protein kinase-like (PK-like)"/>
    <property type="match status" value="1"/>
</dbReference>
<sequence>MTQDSSPKTKQFRQENARRYECIKEELLVAPVKTRPEIFEEKNIIVVVDEQQVVGQTAEVSFAVQNFGTDREVAIAKTEWTPHIDKCSNFIDLFDWFKTRGWPVDYNARTSEKEYYSAGSGRKGKRHKKNIQEHETMCRTAKRRKMRNVLVPEPPPPEPTKKVKFHHVETIPPNHVPNKYLVKTQHSHVHTYDLTNDDSLQDEEEDDVVMLTPVSASSCSQSSSQTSFVDGGNSQETATSGQGPISPTTSATSAIGSNLRQKQVHDRKMRLQYMNFVMERADITLLDYLKKSDFSLLITQFKCILFQVLFTLHVSQQEYDFVHNDLHLCNIMLKEVRRPSDVLHSVFSYEHICWLCPFDLFPFLVKLLDFGNSRIKVPNGEILCNEKTPVLCTFDPFRDKLQFSRQFMRVQIRWEGHPSEATLSEFRNFKKKLYNEYCYTPFELLCDPFFHSLTCDLGDLNIDLDKYKDYIYGDVNNLSDSRSKEDVLKVKNKRNSEGSTLLLTTQHKASFQAGEVGTAKRQPPRRAKA</sequence>
<accession>A0AAW2ZFH1</accession>
<feature type="region of interest" description="Disordered" evidence="1">
    <location>
        <begin position="214"/>
        <end position="263"/>
    </location>
</feature>
<evidence type="ECO:0000313" key="3">
    <source>
        <dbReference type="Proteomes" id="UP001431209"/>
    </source>
</evidence>
<feature type="compositionally biased region" description="Polar residues" evidence="1">
    <location>
        <begin position="232"/>
        <end position="261"/>
    </location>
</feature>
<feature type="compositionally biased region" description="Low complexity" evidence="1">
    <location>
        <begin position="215"/>
        <end position="227"/>
    </location>
</feature>
<dbReference type="GO" id="GO:0005737">
    <property type="term" value="C:cytoplasm"/>
    <property type="evidence" value="ECO:0007669"/>
    <property type="project" value="TreeGrafter"/>
</dbReference>
<dbReference type="PANTHER" id="PTHR24419:SF18">
    <property type="entry name" value="SERINE_THREONINE-PROTEIN KINASE HASPIN"/>
    <property type="match status" value="1"/>
</dbReference>
<evidence type="ECO:0008006" key="4">
    <source>
        <dbReference type="Google" id="ProtNLM"/>
    </source>
</evidence>
<gene>
    <name evidence="2" type="ORF">AKO1_015344</name>
</gene>
<comment type="caution">
    <text evidence="2">The sequence shown here is derived from an EMBL/GenBank/DDBJ whole genome shotgun (WGS) entry which is preliminary data.</text>
</comment>
<dbReference type="Proteomes" id="UP001431209">
    <property type="component" value="Unassembled WGS sequence"/>
</dbReference>
<proteinExistence type="predicted"/>
<evidence type="ECO:0000256" key="1">
    <source>
        <dbReference type="SAM" id="MobiDB-lite"/>
    </source>
</evidence>
<dbReference type="AlphaFoldDB" id="A0AAW2ZFH1"/>
<dbReference type="GO" id="GO:0035556">
    <property type="term" value="P:intracellular signal transduction"/>
    <property type="evidence" value="ECO:0007669"/>
    <property type="project" value="TreeGrafter"/>
</dbReference>
<dbReference type="GO" id="GO:0000278">
    <property type="term" value="P:mitotic cell cycle"/>
    <property type="evidence" value="ECO:0007669"/>
    <property type="project" value="TreeGrafter"/>
</dbReference>
<protein>
    <recommendedName>
        <fullName evidence="4">Protein kinase domain-containing protein</fullName>
    </recommendedName>
</protein>
<name>A0AAW2ZFH1_9EUKA</name>
<dbReference type="GO" id="GO:0072354">
    <property type="term" value="F:histone H3T3 kinase activity"/>
    <property type="evidence" value="ECO:0007669"/>
    <property type="project" value="TreeGrafter"/>
</dbReference>
<dbReference type="EMBL" id="JAOPGA020001415">
    <property type="protein sequence ID" value="KAL0488200.1"/>
    <property type="molecule type" value="Genomic_DNA"/>
</dbReference>
<dbReference type="Gene3D" id="1.10.510.10">
    <property type="entry name" value="Transferase(Phosphotransferase) domain 1"/>
    <property type="match status" value="1"/>
</dbReference>
<keyword evidence="3" id="KW-1185">Reference proteome</keyword>
<dbReference type="PANTHER" id="PTHR24419">
    <property type="entry name" value="INTERLEUKIN-1 RECEPTOR-ASSOCIATED KINASE"/>
    <property type="match status" value="1"/>
</dbReference>
<reference evidence="2 3" key="1">
    <citation type="submission" date="2024-03" db="EMBL/GenBank/DDBJ databases">
        <title>The Acrasis kona genome and developmental transcriptomes reveal deep origins of eukaryotic multicellular pathways.</title>
        <authorList>
            <person name="Sheikh S."/>
            <person name="Fu C.-J."/>
            <person name="Brown M.W."/>
            <person name="Baldauf S.L."/>
        </authorList>
    </citation>
    <scope>NUCLEOTIDE SEQUENCE [LARGE SCALE GENOMIC DNA]</scope>
    <source>
        <strain evidence="2 3">ATCC MYA-3509</strain>
    </source>
</reference>